<evidence type="ECO:0000256" key="6">
    <source>
        <dbReference type="ARBA" id="ARBA00022475"/>
    </source>
</evidence>
<keyword evidence="12 15" id="KW-0472">Membrane</keyword>
<dbReference type="PANTHER" id="PTHR10791">
    <property type="entry name" value="RAG1-ACTIVATING PROTEIN 1"/>
    <property type="match status" value="1"/>
</dbReference>
<dbReference type="EMBL" id="UYWY01019599">
    <property type="protein sequence ID" value="VDM38349.1"/>
    <property type="molecule type" value="Genomic_DNA"/>
</dbReference>
<dbReference type="PANTHER" id="PTHR10791:SF246">
    <property type="entry name" value="SUGAR TRANSPORTER SWEET1"/>
    <property type="match status" value="1"/>
</dbReference>
<dbReference type="AlphaFoldDB" id="A0A0B2W3B8"/>
<reference evidence="16 18" key="1">
    <citation type="submission" date="2014-11" db="EMBL/GenBank/DDBJ databases">
        <title>Genetic blueprint of the zoonotic pathogen Toxocara canis.</title>
        <authorList>
            <person name="Zhu X.-Q."/>
            <person name="Korhonen P.K."/>
            <person name="Cai H."/>
            <person name="Young N.D."/>
            <person name="Nejsum P."/>
            <person name="von Samson-Himmelstjerna G."/>
            <person name="Boag P.R."/>
            <person name="Tan P."/>
            <person name="Li Q."/>
            <person name="Min J."/>
            <person name="Yang Y."/>
            <person name="Wang X."/>
            <person name="Fang X."/>
            <person name="Hall R.S."/>
            <person name="Hofmann A."/>
            <person name="Sternberg P.W."/>
            <person name="Jex A.R."/>
            <person name="Gasser R.B."/>
        </authorList>
    </citation>
    <scope>NUCLEOTIDE SEQUENCE [LARGE SCALE GENOMIC DNA]</scope>
    <source>
        <strain evidence="16">PN_DK_2014</strain>
    </source>
</reference>
<dbReference type="Pfam" id="PF03083">
    <property type="entry name" value="MtN3_slv"/>
    <property type="match status" value="2"/>
</dbReference>
<dbReference type="GO" id="GO:0005886">
    <property type="term" value="C:plasma membrane"/>
    <property type="evidence" value="ECO:0007669"/>
    <property type="project" value="UniProtKB-SubCell"/>
</dbReference>
<evidence type="ECO:0000256" key="13">
    <source>
        <dbReference type="ARBA" id="ARBA00055578"/>
    </source>
</evidence>
<evidence type="ECO:0000256" key="5">
    <source>
        <dbReference type="ARBA" id="ARBA00022448"/>
    </source>
</evidence>
<feature type="transmembrane region" description="Helical" evidence="15">
    <location>
        <begin position="12"/>
        <end position="34"/>
    </location>
</feature>
<keyword evidence="9" id="KW-0677">Repeat</keyword>
<sequence>MFEIFTEGITLLNVISLLAFLTTVGLFFCGIGICRQVVKRHDTKEISGAPFMMGVVGGSCWWAYGYLKNDQTVLCVTTIQVVLYSSYLAFYWVMTKRKLMITAKVLLVIGICAGLYLMVRCFGMKVHHPLGVICLCLNVADFAAPLANIKYVVRKRSSQTLPLPLCIANFMVSNEWFIYGLLKNDFYLILPNGVGAIFASVNLVLFVVLPRKTGLRSPLLMLCDLVLCRSRQKVQDVEAATVEVVYNELNDTAEKKTWSHRMIANVAGEFGNVITKCAMKDLFAYSDTLNKQSTTDTDTLSATSVSSEEAIQDKKTQKQLFPEPVVPLDVKNLQQLCRQLSSRLQPQQPMRCLQRAASAPSLTGRGEDEVVL</sequence>
<keyword evidence="11" id="KW-0333">Golgi apparatus</keyword>
<keyword evidence="18" id="KW-1185">Reference proteome</keyword>
<dbReference type="InterPro" id="IPR047664">
    <property type="entry name" value="SWEET"/>
</dbReference>
<dbReference type="Proteomes" id="UP000031036">
    <property type="component" value="Unassembled WGS sequence"/>
</dbReference>
<comment type="subcellular location">
    <subcellularLocation>
        <location evidence="1">Cell membrane</location>
        <topology evidence="1">Multi-pass membrane protein</topology>
    </subcellularLocation>
    <subcellularLocation>
        <location evidence="2">Golgi apparatus membrane</location>
        <topology evidence="2">Multi-pass membrane protein</topology>
    </subcellularLocation>
</comment>
<evidence type="ECO:0000256" key="4">
    <source>
        <dbReference type="ARBA" id="ARBA00021741"/>
    </source>
</evidence>
<accession>A0A0B2W3B8</accession>
<protein>
    <recommendedName>
        <fullName evidence="4">Sugar transporter SWEET1</fullName>
    </recommendedName>
</protein>
<keyword evidence="5" id="KW-0813">Transport</keyword>
<evidence type="ECO:0000256" key="3">
    <source>
        <dbReference type="ARBA" id="ARBA00007809"/>
    </source>
</evidence>
<evidence type="ECO:0000256" key="1">
    <source>
        <dbReference type="ARBA" id="ARBA00004651"/>
    </source>
</evidence>
<evidence type="ECO:0000256" key="12">
    <source>
        <dbReference type="ARBA" id="ARBA00023136"/>
    </source>
</evidence>
<evidence type="ECO:0000256" key="9">
    <source>
        <dbReference type="ARBA" id="ARBA00022737"/>
    </source>
</evidence>
<dbReference type="STRING" id="6265.A0A0B2W3B8"/>
<dbReference type="FunFam" id="1.20.1280.290:FF:000004">
    <property type="entry name" value="Sugar transporter SWEET"/>
    <property type="match status" value="1"/>
</dbReference>
<evidence type="ECO:0000256" key="15">
    <source>
        <dbReference type="SAM" id="Phobius"/>
    </source>
</evidence>
<feature type="transmembrane region" description="Helical" evidence="15">
    <location>
        <begin position="101"/>
        <end position="118"/>
    </location>
</feature>
<feature type="transmembrane region" description="Helical" evidence="15">
    <location>
        <begin position="188"/>
        <end position="209"/>
    </location>
</feature>
<dbReference type="GO" id="GO:0000139">
    <property type="term" value="C:Golgi membrane"/>
    <property type="evidence" value="ECO:0007669"/>
    <property type="project" value="UniProtKB-SubCell"/>
</dbReference>
<evidence type="ECO:0000256" key="8">
    <source>
        <dbReference type="ARBA" id="ARBA00022692"/>
    </source>
</evidence>
<dbReference type="OrthoDB" id="409725at2759"/>
<feature type="region of interest" description="Disordered" evidence="14">
    <location>
        <begin position="348"/>
        <end position="372"/>
    </location>
</feature>
<evidence type="ECO:0000256" key="14">
    <source>
        <dbReference type="SAM" id="MobiDB-lite"/>
    </source>
</evidence>
<evidence type="ECO:0000256" key="10">
    <source>
        <dbReference type="ARBA" id="ARBA00022989"/>
    </source>
</evidence>
<dbReference type="OMA" id="LMITAKV"/>
<feature type="transmembrane region" description="Helical" evidence="15">
    <location>
        <begin position="161"/>
        <end position="182"/>
    </location>
</feature>
<reference evidence="17" key="2">
    <citation type="submission" date="2018-11" db="EMBL/GenBank/DDBJ databases">
        <authorList>
            <consortium name="Pathogen Informatics"/>
        </authorList>
    </citation>
    <scope>NUCLEOTIDE SEQUENCE [LARGE SCALE GENOMIC DNA]</scope>
</reference>
<dbReference type="InterPro" id="IPR004316">
    <property type="entry name" value="SWEET_rpt"/>
</dbReference>
<evidence type="ECO:0000256" key="2">
    <source>
        <dbReference type="ARBA" id="ARBA00004653"/>
    </source>
</evidence>
<evidence type="ECO:0000256" key="11">
    <source>
        <dbReference type="ARBA" id="ARBA00023034"/>
    </source>
</evidence>
<feature type="transmembrane region" description="Helical" evidence="15">
    <location>
        <begin position="46"/>
        <end position="65"/>
    </location>
</feature>
<dbReference type="FunFam" id="1.20.1280.290:FF:000010">
    <property type="entry name" value="Sugar transporter SWEET"/>
    <property type="match status" value="1"/>
</dbReference>
<evidence type="ECO:0000313" key="16">
    <source>
        <dbReference type="EMBL" id="KHN87670.1"/>
    </source>
</evidence>
<evidence type="ECO:0000256" key="7">
    <source>
        <dbReference type="ARBA" id="ARBA00022597"/>
    </source>
</evidence>
<keyword evidence="10 15" id="KW-1133">Transmembrane helix</keyword>
<keyword evidence="8 15" id="KW-0812">Transmembrane</keyword>
<evidence type="ECO:0000313" key="18">
    <source>
        <dbReference type="Proteomes" id="UP000031036"/>
    </source>
</evidence>
<gene>
    <name evidence="16" type="ORF">Tcan_11310</name>
    <name evidence="17" type="ORF">TCNE_LOCUS7028</name>
</gene>
<comment type="function">
    <text evidence="13">Mediates both low-affinity uptake and efflux of sugar across the membrane.</text>
</comment>
<evidence type="ECO:0000313" key="17">
    <source>
        <dbReference type="EMBL" id="VDM38349.1"/>
    </source>
</evidence>
<dbReference type="GO" id="GO:0051119">
    <property type="term" value="F:sugar transmembrane transporter activity"/>
    <property type="evidence" value="ECO:0007669"/>
    <property type="project" value="InterPro"/>
</dbReference>
<organism evidence="16 18">
    <name type="scientific">Toxocara canis</name>
    <name type="common">Canine roundworm</name>
    <dbReference type="NCBI Taxonomy" id="6265"/>
    <lineage>
        <taxon>Eukaryota</taxon>
        <taxon>Metazoa</taxon>
        <taxon>Ecdysozoa</taxon>
        <taxon>Nematoda</taxon>
        <taxon>Chromadorea</taxon>
        <taxon>Rhabditida</taxon>
        <taxon>Spirurina</taxon>
        <taxon>Ascaridomorpha</taxon>
        <taxon>Ascaridoidea</taxon>
        <taxon>Toxocaridae</taxon>
        <taxon>Toxocara</taxon>
    </lineage>
</organism>
<feature type="transmembrane region" description="Helical" evidence="15">
    <location>
        <begin position="71"/>
        <end position="94"/>
    </location>
</feature>
<dbReference type="Gene3D" id="1.20.1280.290">
    <property type="match status" value="2"/>
</dbReference>
<keyword evidence="7 16" id="KW-0762">Sugar transport</keyword>
<name>A0A0B2W3B8_TOXCA</name>
<dbReference type="EMBL" id="JPKZ01000385">
    <property type="protein sequence ID" value="KHN87670.1"/>
    <property type="molecule type" value="Genomic_DNA"/>
</dbReference>
<proteinExistence type="inferred from homology"/>
<comment type="similarity">
    <text evidence="3">Belongs to the SWEET sugar transporter family.</text>
</comment>
<keyword evidence="6" id="KW-1003">Cell membrane</keyword>